<feature type="transmembrane region" description="Helical" evidence="5">
    <location>
        <begin position="301"/>
        <end position="322"/>
    </location>
</feature>
<evidence type="ECO:0000259" key="6">
    <source>
        <dbReference type="Pfam" id="PF04932"/>
    </source>
</evidence>
<dbReference type="InterPro" id="IPR007016">
    <property type="entry name" value="O-antigen_ligase-rel_domated"/>
</dbReference>
<dbReference type="PANTHER" id="PTHR37422">
    <property type="entry name" value="TEICHURONIC ACID BIOSYNTHESIS PROTEIN TUAE"/>
    <property type="match status" value="1"/>
</dbReference>
<dbReference type="Proteomes" id="UP001549691">
    <property type="component" value="Unassembled WGS sequence"/>
</dbReference>
<feature type="transmembrane region" description="Helical" evidence="5">
    <location>
        <begin position="458"/>
        <end position="477"/>
    </location>
</feature>
<feature type="transmembrane region" description="Helical" evidence="5">
    <location>
        <begin position="403"/>
        <end position="423"/>
    </location>
</feature>
<name>A0ABV2TQW3_9RHOO</name>
<evidence type="ECO:0000256" key="4">
    <source>
        <dbReference type="ARBA" id="ARBA00023136"/>
    </source>
</evidence>
<dbReference type="RefSeq" id="WP_354602763.1">
    <property type="nucleotide sequence ID" value="NZ_JBEWZI010000035.1"/>
</dbReference>
<feature type="transmembrane region" description="Helical" evidence="5">
    <location>
        <begin position="97"/>
        <end position="115"/>
    </location>
</feature>
<feature type="transmembrane region" description="Helical" evidence="5">
    <location>
        <begin position="263"/>
        <end position="289"/>
    </location>
</feature>
<keyword evidence="2 5" id="KW-0812">Transmembrane</keyword>
<sequence length="489" mass="53886">MREIIESINDFVNRRFRAGQSRGWSALFTIAVGGLLVIGLSVFFGMAAGVMPWWLMIGVGLGPIVLIVTLRWPLASMFLFFSLVFEAIPARFIPGLGSFRVYELLLILLFVHLWFDALWRSEPFWKPLGQFRVPLLYLVFCLSMSVLYVKFYAPNPNLLTELRGFVCWLSLPILCLLIRTRREHHWLVVLAISVGLIVAMYAVIQSFTGVSILSSRLEMLDVRNSDVTRSIAGGGIYLMVFGLIWAVMRWMDFVPRQSLGNLAVAAIAAAGIAVSFGRGVWLAAVVGLLFASWLNRGARGFFSAIFAGSLIVVVALAGLSVVKPRTALAIVDRALGVKTEIEQGGSYGWRALENRQAFAVLARKPLTGVGLGGHYKDRGTLAGGFENETRYIHNAYVGYMVKMGVHAVLFQVLMVFVFGAMLVRLRKRIKSADRPVFCAAAGTFVVPAITSYTQPEWITAQGIVVFCTMSVLVLFYLREHATAPVGGAA</sequence>
<feature type="transmembrane region" description="Helical" evidence="5">
    <location>
        <begin position="24"/>
        <end position="47"/>
    </location>
</feature>
<dbReference type="Pfam" id="PF04932">
    <property type="entry name" value="Wzy_C"/>
    <property type="match status" value="1"/>
</dbReference>
<comment type="subcellular location">
    <subcellularLocation>
        <location evidence="1">Membrane</location>
        <topology evidence="1">Multi-pass membrane protein</topology>
    </subcellularLocation>
</comment>
<feature type="transmembrane region" description="Helical" evidence="5">
    <location>
        <begin position="135"/>
        <end position="153"/>
    </location>
</feature>
<feature type="transmembrane region" description="Helical" evidence="5">
    <location>
        <begin position="53"/>
        <end position="85"/>
    </location>
</feature>
<feature type="domain" description="O-antigen ligase-related" evidence="6">
    <location>
        <begin position="264"/>
        <end position="409"/>
    </location>
</feature>
<comment type="caution">
    <text evidence="7">The sequence shown here is derived from an EMBL/GenBank/DDBJ whole genome shotgun (WGS) entry which is preliminary data.</text>
</comment>
<keyword evidence="8" id="KW-1185">Reference proteome</keyword>
<feature type="transmembrane region" description="Helical" evidence="5">
    <location>
        <begin position="435"/>
        <end position="452"/>
    </location>
</feature>
<dbReference type="PANTHER" id="PTHR37422:SF13">
    <property type="entry name" value="LIPOPOLYSACCHARIDE BIOSYNTHESIS PROTEIN PA4999-RELATED"/>
    <property type="match status" value="1"/>
</dbReference>
<protein>
    <submittedName>
        <fullName evidence="7">O-antigen ligase family protein</fullName>
    </submittedName>
</protein>
<evidence type="ECO:0000256" key="5">
    <source>
        <dbReference type="SAM" id="Phobius"/>
    </source>
</evidence>
<proteinExistence type="predicted"/>
<feature type="transmembrane region" description="Helical" evidence="5">
    <location>
        <begin position="231"/>
        <end position="251"/>
    </location>
</feature>
<keyword evidence="7" id="KW-0436">Ligase</keyword>
<dbReference type="InterPro" id="IPR051533">
    <property type="entry name" value="WaaL-like"/>
</dbReference>
<evidence type="ECO:0000256" key="1">
    <source>
        <dbReference type="ARBA" id="ARBA00004141"/>
    </source>
</evidence>
<dbReference type="GO" id="GO:0016874">
    <property type="term" value="F:ligase activity"/>
    <property type="evidence" value="ECO:0007669"/>
    <property type="project" value="UniProtKB-KW"/>
</dbReference>
<feature type="transmembrane region" description="Helical" evidence="5">
    <location>
        <begin position="162"/>
        <end position="180"/>
    </location>
</feature>
<evidence type="ECO:0000313" key="7">
    <source>
        <dbReference type="EMBL" id="MET7016304.1"/>
    </source>
</evidence>
<evidence type="ECO:0000313" key="8">
    <source>
        <dbReference type="Proteomes" id="UP001549691"/>
    </source>
</evidence>
<keyword evidence="4 5" id="KW-0472">Membrane</keyword>
<evidence type="ECO:0000256" key="3">
    <source>
        <dbReference type="ARBA" id="ARBA00022989"/>
    </source>
</evidence>
<keyword evidence="3 5" id="KW-1133">Transmembrane helix</keyword>
<feature type="transmembrane region" description="Helical" evidence="5">
    <location>
        <begin position="186"/>
        <end position="210"/>
    </location>
</feature>
<gene>
    <name evidence="7" type="ORF">ABXR19_19120</name>
</gene>
<accession>A0ABV2TQW3</accession>
<evidence type="ECO:0000256" key="2">
    <source>
        <dbReference type="ARBA" id="ARBA00022692"/>
    </source>
</evidence>
<organism evidence="7 8">
    <name type="scientific">Uliginosibacterium flavum</name>
    <dbReference type="NCBI Taxonomy" id="1396831"/>
    <lineage>
        <taxon>Bacteria</taxon>
        <taxon>Pseudomonadati</taxon>
        <taxon>Pseudomonadota</taxon>
        <taxon>Betaproteobacteria</taxon>
        <taxon>Rhodocyclales</taxon>
        <taxon>Zoogloeaceae</taxon>
        <taxon>Uliginosibacterium</taxon>
    </lineage>
</organism>
<reference evidence="7 8" key="1">
    <citation type="submission" date="2024-07" db="EMBL/GenBank/DDBJ databases">
        <title>Uliginosibacterium flavum JJ3220;KACC:17644.</title>
        <authorList>
            <person name="Kim M.K."/>
        </authorList>
    </citation>
    <scope>NUCLEOTIDE SEQUENCE [LARGE SCALE GENOMIC DNA]</scope>
    <source>
        <strain evidence="7 8">KACC:17644</strain>
    </source>
</reference>
<dbReference type="EMBL" id="JBEWZI010000035">
    <property type="protein sequence ID" value="MET7016304.1"/>
    <property type="molecule type" value="Genomic_DNA"/>
</dbReference>